<evidence type="ECO:0000256" key="3">
    <source>
        <dbReference type="ARBA" id="ARBA00022723"/>
    </source>
</evidence>
<dbReference type="Pfam" id="PF10996">
    <property type="entry name" value="Beta-Casp"/>
    <property type="match status" value="1"/>
</dbReference>
<dbReference type="EC" id="3.1.-.-" evidence="12"/>
<organism evidence="15 16">
    <name type="scientific">Methanopyrus kandleri (strain AV19 / DSM 6324 / JCM 9639 / NBRC 100938)</name>
    <dbReference type="NCBI Taxonomy" id="190192"/>
    <lineage>
        <taxon>Archaea</taxon>
        <taxon>Methanobacteriati</taxon>
        <taxon>Methanobacteriota</taxon>
        <taxon>Methanomada group</taxon>
        <taxon>Methanopyri</taxon>
        <taxon>Methanopyrales</taxon>
        <taxon>Methanopyraceae</taxon>
        <taxon>Methanopyrus</taxon>
    </lineage>
</organism>
<feature type="binding site" evidence="12">
    <location>
        <position position="345"/>
    </location>
    <ligand>
        <name>Zn(2+)</name>
        <dbReference type="ChEBI" id="CHEBI:29105"/>
        <label>1</label>
    </ligand>
</feature>
<comment type="subunit">
    <text evidence="12">Homodimer. Interacts with RNA polymerase (RNAP), interacts with the Spt4-Spt5 complex.</text>
</comment>
<comment type="function">
    <text evidence="12">Terminates transcription on the whole genome. Termination is linked to FttA-mediated RNA cleavage and does not require NTP hydrolysis. Cleaves endonucleolytically at the RNA exit channel of RNA polymerase (RNAP); the 5'-3' exonuclease activity of this protein degrades the nascent RNA released from RNAP.</text>
</comment>
<feature type="domain" description="Beta-Casp" evidence="14">
    <location>
        <begin position="435"/>
        <end position="559"/>
    </location>
</feature>
<evidence type="ECO:0000313" key="15">
    <source>
        <dbReference type="EMBL" id="AAM02440.1"/>
    </source>
</evidence>
<gene>
    <name evidence="12" type="primary">fttA</name>
    <name evidence="15" type="ordered locus">MK1227</name>
</gene>
<proteinExistence type="inferred from homology"/>
<dbReference type="Pfam" id="PF16661">
    <property type="entry name" value="Lactamase_B_6"/>
    <property type="match status" value="1"/>
</dbReference>
<dbReference type="InterPro" id="IPR009019">
    <property type="entry name" value="KH_sf_prok-type"/>
</dbReference>
<dbReference type="GO" id="GO:0003723">
    <property type="term" value="F:RNA binding"/>
    <property type="evidence" value="ECO:0007669"/>
    <property type="project" value="UniProtKB-UniRule"/>
</dbReference>
<feature type="binding site" evidence="12">
    <location>
        <position position="257"/>
    </location>
    <ligand>
        <name>Zn(2+)</name>
        <dbReference type="ChEBI" id="CHEBI:29105"/>
        <label>1</label>
    </ligand>
</feature>
<dbReference type="PROSITE" id="PS50084">
    <property type="entry name" value="KH_TYPE_1"/>
    <property type="match status" value="1"/>
</dbReference>
<dbReference type="GeneID" id="1477822"/>
<keyword evidence="4 12" id="KW-0255">Endonuclease</keyword>
<dbReference type="InterPro" id="IPR050698">
    <property type="entry name" value="MBL"/>
</dbReference>
<dbReference type="InParanoid" id="Q8TW11"/>
<dbReference type="GO" id="GO:0006353">
    <property type="term" value="P:DNA-templated transcription termination"/>
    <property type="evidence" value="ECO:0007669"/>
    <property type="project" value="UniProtKB-UniRule"/>
</dbReference>
<keyword evidence="2 12" id="KW-0540">Nuclease</keyword>
<dbReference type="InterPro" id="IPR036866">
    <property type="entry name" value="RibonucZ/Hydroxyglut_hydro"/>
</dbReference>
<dbReference type="EnsemblBacteria" id="AAM02440">
    <property type="protein sequence ID" value="AAM02440"/>
    <property type="gene ID" value="MK1227"/>
</dbReference>
<dbReference type="CDD" id="cd22532">
    <property type="entry name" value="KH-II_CPSF_arch_rpt1"/>
    <property type="match status" value="1"/>
</dbReference>
<feature type="binding site" evidence="12">
    <location>
        <position position="260"/>
    </location>
    <ligand>
        <name>Zn(2+)</name>
        <dbReference type="ChEBI" id="CHEBI:29105"/>
        <label>2</label>
    </ligand>
</feature>
<evidence type="ECO:0000259" key="14">
    <source>
        <dbReference type="SMART" id="SM01027"/>
    </source>
</evidence>
<keyword evidence="6 12" id="KW-0862">Zinc</keyword>
<dbReference type="Gene3D" id="3.60.15.10">
    <property type="entry name" value="Ribonuclease Z/Hydroxyacylglutathione hydrolase-like"/>
    <property type="match status" value="1"/>
</dbReference>
<keyword evidence="11" id="KW-0804">Transcription</keyword>
<comment type="caution">
    <text evidence="12">Lacks conserved residue(s) required for the propagation of feature annotation.</text>
</comment>
<accession>Q8TW11</accession>
<keyword evidence="1 12" id="KW-0806">Transcription termination</keyword>
<dbReference type="GO" id="GO:0008270">
    <property type="term" value="F:zinc ion binding"/>
    <property type="evidence" value="ECO:0007669"/>
    <property type="project" value="UniProtKB-UniRule"/>
</dbReference>
<dbReference type="PaxDb" id="190192-MK1227"/>
<keyword evidence="16" id="KW-1185">Reference proteome</keyword>
<evidence type="ECO:0000256" key="9">
    <source>
        <dbReference type="ARBA" id="ARBA00023015"/>
    </source>
</evidence>
<evidence type="ECO:0000256" key="7">
    <source>
        <dbReference type="ARBA" id="ARBA00022839"/>
    </source>
</evidence>
<protein>
    <recommendedName>
        <fullName evidence="12">Transcription termination factor FttA</fullName>
        <ecNumber evidence="12">3.1.-.-</ecNumber>
    </recommendedName>
</protein>
<dbReference type="EMBL" id="AE009439">
    <property type="protein sequence ID" value="AAM02440.1"/>
    <property type="molecule type" value="Genomic_DNA"/>
</dbReference>
<dbReference type="GO" id="GO:0003677">
    <property type="term" value="F:DNA binding"/>
    <property type="evidence" value="ECO:0007669"/>
    <property type="project" value="UniProtKB-KW"/>
</dbReference>
<dbReference type="RefSeq" id="WP_011019595.1">
    <property type="nucleotide sequence ID" value="NC_003551.1"/>
</dbReference>
<evidence type="ECO:0000313" key="16">
    <source>
        <dbReference type="Proteomes" id="UP000001826"/>
    </source>
</evidence>
<dbReference type="AlphaFoldDB" id="Q8TW11"/>
<dbReference type="SMART" id="SM00849">
    <property type="entry name" value="Lactamase_B"/>
    <property type="match status" value="1"/>
</dbReference>
<keyword evidence="10 12" id="KW-0238">DNA-binding</keyword>
<keyword evidence="5 12" id="KW-0378">Hydrolase</keyword>
<feature type="binding site" evidence="12">
    <location>
        <position position="368"/>
    </location>
    <ligand>
        <name>Zn(2+)</name>
        <dbReference type="ChEBI" id="CHEBI:29105"/>
        <label>1</label>
    </ligand>
</feature>
<dbReference type="GO" id="GO:0004532">
    <property type="term" value="F:RNA exonuclease activity"/>
    <property type="evidence" value="ECO:0007669"/>
    <property type="project" value="UniProtKB-UniRule"/>
</dbReference>
<dbReference type="InterPro" id="IPR001279">
    <property type="entry name" value="Metallo-B-lactamas"/>
</dbReference>
<dbReference type="InterPro" id="IPR015946">
    <property type="entry name" value="KH_dom-like_a/b"/>
</dbReference>
<dbReference type="SUPFAM" id="SSF56281">
    <property type="entry name" value="Metallo-hydrolase/oxidoreductase"/>
    <property type="match status" value="1"/>
</dbReference>
<feature type="binding site" evidence="12">
    <location>
        <position position="259"/>
    </location>
    <ligand>
        <name>Zn(2+)</name>
        <dbReference type="ChEBI" id="CHEBI:29105"/>
        <label>2</label>
    </ligand>
</feature>
<feature type="binding site" evidence="12">
    <location>
        <position position="368"/>
    </location>
    <ligand>
        <name>Zn(2+)</name>
        <dbReference type="ChEBI" id="CHEBI:29105"/>
        <label>2</label>
    </ligand>
</feature>
<feature type="domain" description="Metallo-beta-lactamase" evidence="13">
    <location>
        <begin position="206"/>
        <end position="419"/>
    </location>
</feature>
<dbReference type="Gene3D" id="3.30.300.230">
    <property type="match status" value="1"/>
</dbReference>
<evidence type="ECO:0000256" key="5">
    <source>
        <dbReference type="ARBA" id="ARBA00022801"/>
    </source>
</evidence>
<evidence type="ECO:0000256" key="12">
    <source>
        <dbReference type="HAMAP-Rule" id="MF_00870"/>
    </source>
</evidence>
<keyword evidence="9 12" id="KW-0805">Transcription regulation</keyword>
<dbReference type="SUPFAM" id="SSF54814">
    <property type="entry name" value="Prokaryotic type KH domain (KH-domain type II)"/>
    <property type="match status" value="1"/>
</dbReference>
<dbReference type="InterPro" id="IPR033769">
    <property type="entry name" value="TffA_KH"/>
</dbReference>
<dbReference type="Pfam" id="PF07521">
    <property type="entry name" value="RMMBL"/>
    <property type="match status" value="1"/>
</dbReference>
<dbReference type="FunCoup" id="Q8TW11">
    <property type="interactions" value="123"/>
</dbReference>
<evidence type="ECO:0000256" key="1">
    <source>
        <dbReference type="ARBA" id="ARBA00022472"/>
    </source>
</evidence>
<dbReference type="Gene3D" id="3.30.300.20">
    <property type="match status" value="1"/>
</dbReference>
<dbReference type="SMART" id="SM01027">
    <property type="entry name" value="Beta-Casp"/>
    <property type="match status" value="1"/>
</dbReference>
<feature type="binding site" evidence="12">
    <location>
        <position position="255"/>
    </location>
    <ligand>
        <name>Zn(2+)</name>
        <dbReference type="ChEBI" id="CHEBI:29105"/>
        <label>1</label>
    </ligand>
</feature>
<dbReference type="InterPro" id="IPR019975">
    <property type="entry name" value="aCPSF1"/>
</dbReference>
<dbReference type="PANTHER" id="PTHR11203">
    <property type="entry name" value="CLEAVAGE AND POLYADENYLATION SPECIFICITY FACTOR FAMILY MEMBER"/>
    <property type="match status" value="1"/>
</dbReference>
<sequence>MSERRGGEKTLEEVKKKVMERVEEVLPSDVVVTDVDFEGPEVVLYTNSPHSFVKDDSDLVTRLAKALRKRVKIRPNPAALSPAKEAKKVILKIIPEEAGVSERDLLFLDTGEVVIFSKKPGLVIGKRGKNVHRISRDTGWVPRIYRQPPIPSKTVNTTRRLILSDDSRRKFLRNVSARIFCGRTRSRGTESRWARVSALGGFQEVGRSSLFLHTEESRVLLDCGVNVAANGTDAYPHFNVPEFRMDDLDAIVITHAHLDHCGFLPYFYRHKVIESRVPVYCTPPTRDLMYLLLTDYIKVLEKRGQEPPYTEKDVKKVIKRTITIDYREPTDITPDMSITFYNAGHILGSASVHVFLQDKGHNFVYTGDINPTPSRLLEGADNRFKRVDSMVVEATYGDSRHGSRRKEENRFRKIVRDTLKKGGKVLIPSFAVGRAQEVMLVLEDMHRKDELEGPVYLDGMIYEATAIHTAYPEYLNRRLQHRILHEDDDPFTSEVFEPVEGSDHRQAIMEDDEPAVILSTSGMLEGGPILEYLRELSDDPKNTLIFVGYQAEGTLGRQIQEGAKEVPLPTPTGKTETLRIELRVETVSGFSGHGDKIELTKYVRSIRPSPPSKVFTNHGEPRACKYFSNHLRRTVRKVFSMAPENLECFRLT</sequence>
<evidence type="ECO:0000256" key="2">
    <source>
        <dbReference type="ARBA" id="ARBA00022722"/>
    </source>
</evidence>
<evidence type="ECO:0000259" key="13">
    <source>
        <dbReference type="SMART" id="SM00849"/>
    </source>
</evidence>
<dbReference type="PANTHER" id="PTHR11203:SF51">
    <property type="entry name" value="CLEAVAGE AND POLYADENYLATION SPECIFICITY FACTOR"/>
    <property type="match status" value="1"/>
</dbReference>
<evidence type="ECO:0000256" key="6">
    <source>
        <dbReference type="ARBA" id="ARBA00022833"/>
    </source>
</evidence>
<name>Q8TW11_METKA</name>
<reference evidence="15 16" key="1">
    <citation type="journal article" date="2002" name="Proc. Natl. Acad. Sci. U.S.A.">
        <title>The complete genome of hyperthermophile Methanopyrus kandleri AV19 and monophyly of archaeal methanogens.</title>
        <authorList>
            <person name="Slesarev A.I."/>
            <person name="Mezhevaya K.V."/>
            <person name="Makarova K.S."/>
            <person name="Polushin N.N."/>
            <person name="Shcherbinina O.V."/>
            <person name="Shakhova V.V."/>
            <person name="Belova G.I."/>
            <person name="Aravind L."/>
            <person name="Natale D.A."/>
            <person name="Rogozin I.B."/>
            <person name="Tatusov R.L."/>
            <person name="Wolf Y.I."/>
            <person name="Stetter K.O."/>
            <person name="Malykh A.G."/>
            <person name="Koonin E.V."/>
            <person name="Kozyavkin S.A."/>
        </authorList>
    </citation>
    <scope>NUCLEOTIDE SEQUENCE [LARGE SCALE GENOMIC DNA]</scope>
    <source>
        <strain evidence="16">AV19 / DSM 6324 / JCM 9639 / NBRC 100938</strain>
    </source>
</reference>
<keyword evidence="3 12" id="KW-0479">Metal-binding</keyword>
<dbReference type="CDD" id="cd16295">
    <property type="entry name" value="TTHA0252-CPSF-like_MBL-fold"/>
    <property type="match status" value="1"/>
</dbReference>
<keyword evidence="7 12" id="KW-0269">Exonuclease</keyword>
<evidence type="ECO:0000256" key="11">
    <source>
        <dbReference type="ARBA" id="ARBA00023163"/>
    </source>
</evidence>
<comment type="cofactor">
    <cofactor evidence="12">
        <name>Zn(2+)</name>
        <dbReference type="ChEBI" id="CHEBI:29105"/>
    </cofactor>
    <text evidence="12">Binds 2 Zn(2+) ions, which are required for nuclease activity.</text>
</comment>
<dbReference type="PATRIC" id="fig|190192.8.peg.1330"/>
<keyword evidence="8 12" id="KW-0694">RNA-binding</keyword>
<dbReference type="OrthoDB" id="7155at2157"/>
<dbReference type="InterPro" id="IPR022712">
    <property type="entry name" value="Beta_Casp"/>
</dbReference>
<dbReference type="HOGENOM" id="CLU_009673_5_1_2"/>
<evidence type="ECO:0000256" key="8">
    <source>
        <dbReference type="ARBA" id="ARBA00022884"/>
    </source>
</evidence>
<comment type="similarity">
    <text evidence="12">Belongs to the metallo-beta-lactamase superfamily. RNA-metabolizing metallo-beta-lactamase-like family. FttA subfamily.</text>
</comment>
<dbReference type="Proteomes" id="UP000001826">
    <property type="component" value="Chromosome"/>
</dbReference>
<dbReference type="STRING" id="190192.MK1227"/>
<feature type="binding site" evidence="12">
    <location>
        <position position="618"/>
    </location>
    <ligand>
        <name>Zn(2+)</name>
        <dbReference type="ChEBI" id="CHEBI:29105"/>
        <label>2</label>
    </ligand>
</feature>
<dbReference type="GO" id="GO:0004521">
    <property type="term" value="F:RNA endonuclease activity"/>
    <property type="evidence" value="ECO:0007669"/>
    <property type="project" value="UniProtKB-UniRule"/>
</dbReference>
<evidence type="ECO:0000256" key="10">
    <source>
        <dbReference type="ARBA" id="ARBA00023125"/>
    </source>
</evidence>
<dbReference type="InterPro" id="IPR011108">
    <property type="entry name" value="RMMBL"/>
</dbReference>
<dbReference type="KEGG" id="mka:MK1227"/>
<dbReference type="NCBIfam" id="TIGR03675">
    <property type="entry name" value="arCOG00543"/>
    <property type="match status" value="1"/>
</dbReference>
<evidence type="ECO:0000256" key="4">
    <source>
        <dbReference type="ARBA" id="ARBA00022759"/>
    </source>
</evidence>
<dbReference type="HAMAP" id="MF_00870">
    <property type="entry name" value="FttA"/>
    <property type="match status" value="1"/>
</dbReference>
<dbReference type="Gene3D" id="3.40.50.10890">
    <property type="match status" value="1"/>
</dbReference>
<dbReference type="Pfam" id="PF17214">
    <property type="entry name" value="KH_TffA"/>
    <property type="match status" value="1"/>
</dbReference>